<reference evidence="2" key="3">
    <citation type="submission" date="2023-03" db="UniProtKB">
        <authorList>
            <consortium name="EnsemblPlants"/>
        </authorList>
    </citation>
    <scope>IDENTIFICATION</scope>
    <source>
        <strain evidence="2">cv. Chiifu-401-42</strain>
    </source>
</reference>
<sequence>MASKNRLSREEKGKDIAAPSSPARDADGSPLDEFDVIHRDALRDTENMSLSQRLLVADAHRQFCEEAEENAEGEGREASGSEAPSQVARPRRRAQRRGRFDQSASCPVPRSIPFDELDCRPIIYHPGGIFEELPSLPREFVILTRSPIPKSSLRTLNLSQRTVIFVGQILAESGFVVSKLGSLEQKLLNKAREMEGIPDSSALLKGKLQMLSSKSSSASASEVRPTPADGDANSEPPARTPPKKRASKSKKQSQKEQPSPLEGNVPLEMAPSSADASEVAAKKKKKKKDGKKRSREETSIEPAETSAAVGSDDAGRPDPIDSTRGSSEERPKKKAKKTTAGDEGRREGTPIPEGPSKSGGRTSETGGGSRDESPSSRRAPSSSARRKDGESGGSLPQMSGRGFPDRVEFLYDEKTPLVLNPLQCAELTRQIRGGTKELPPLDDLYFKKEYIDAAMASKRRIVVPEGTAIEERPDGNDPEEAGDAIQADTGDVAAEDLILVSSSEEREEDEVGEEENRSSPALIEETVPNLSVSDPPAQVEGLDAQAVEEETVEPLDPSRDDQDIVV</sequence>
<evidence type="ECO:0000313" key="2">
    <source>
        <dbReference type="EnsemblPlants" id="Bra032250.1-P"/>
    </source>
</evidence>
<name>M4ETW8_BRACM</name>
<organism evidence="2 3">
    <name type="scientific">Brassica campestris</name>
    <name type="common">Field mustard</name>
    <dbReference type="NCBI Taxonomy" id="3711"/>
    <lineage>
        <taxon>Eukaryota</taxon>
        <taxon>Viridiplantae</taxon>
        <taxon>Streptophyta</taxon>
        <taxon>Embryophyta</taxon>
        <taxon>Tracheophyta</taxon>
        <taxon>Spermatophyta</taxon>
        <taxon>Magnoliopsida</taxon>
        <taxon>eudicotyledons</taxon>
        <taxon>Gunneridae</taxon>
        <taxon>Pentapetalae</taxon>
        <taxon>rosids</taxon>
        <taxon>malvids</taxon>
        <taxon>Brassicales</taxon>
        <taxon>Brassicaceae</taxon>
        <taxon>Brassiceae</taxon>
        <taxon>Brassica</taxon>
    </lineage>
</organism>
<protein>
    <submittedName>
        <fullName evidence="2">Uncharacterized protein</fullName>
    </submittedName>
</protein>
<dbReference type="AlphaFoldDB" id="M4ETW8"/>
<feature type="region of interest" description="Disordered" evidence="1">
    <location>
        <begin position="213"/>
        <end position="407"/>
    </location>
</feature>
<accession>M4ETW8</accession>
<feature type="compositionally biased region" description="Basic residues" evidence="1">
    <location>
        <begin position="241"/>
        <end position="252"/>
    </location>
</feature>
<feature type="compositionally biased region" description="Basic and acidic residues" evidence="1">
    <location>
        <begin position="339"/>
        <end position="348"/>
    </location>
</feature>
<dbReference type="EnsemblPlants" id="Bra032250.1">
    <property type="protein sequence ID" value="Bra032250.1-P"/>
    <property type="gene ID" value="Bra032250"/>
</dbReference>
<evidence type="ECO:0000256" key="1">
    <source>
        <dbReference type="SAM" id="MobiDB-lite"/>
    </source>
</evidence>
<keyword evidence="3" id="KW-1185">Reference proteome</keyword>
<proteinExistence type="predicted"/>
<dbReference type="HOGENOM" id="CLU_017470_0_0_1"/>
<feature type="compositionally biased region" description="Basic residues" evidence="1">
    <location>
        <begin position="282"/>
        <end position="293"/>
    </location>
</feature>
<reference evidence="2 3" key="2">
    <citation type="journal article" date="2018" name="Hortic Res">
        <title>Improved Brassica rapa reference genome by single-molecule sequencing and chromosome conformation capture technologies.</title>
        <authorList>
            <person name="Zhang L."/>
            <person name="Cai X."/>
            <person name="Wu J."/>
            <person name="Liu M."/>
            <person name="Grob S."/>
            <person name="Cheng F."/>
            <person name="Liang J."/>
            <person name="Cai C."/>
            <person name="Liu Z."/>
            <person name="Liu B."/>
            <person name="Wang F."/>
            <person name="Li S."/>
            <person name="Liu F."/>
            <person name="Li X."/>
            <person name="Cheng L."/>
            <person name="Yang W."/>
            <person name="Li M.H."/>
            <person name="Grossniklaus U."/>
            <person name="Zheng H."/>
            <person name="Wang X."/>
        </authorList>
    </citation>
    <scope>NUCLEOTIDE SEQUENCE [LARGE SCALE GENOMIC DNA]</scope>
    <source>
        <strain evidence="2 3">cv. Chiifu-401-42</strain>
    </source>
</reference>
<feature type="compositionally biased region" description="Basic and acidic residues" evidence="1">
    <location>
        <begin position="556"/>
        <end position="566"/>
    </location>
</feature>
<feature type="region of interest" description="Disordered" evidence="1">
    <location>
        <begin position="66"/>
        <end position="106"/>
    </location>
</feature>
<feature type="compositionally biased region" description="Basic and acidic residues" evidence="1">
    <location>
        <begin position="313"/>
        <end position="331"/>
    </location>
</feature>
<dbReference type="Proteomes" id="UP000011750">
    <property type="component" value="Chromosome A05"/>
</dbReference>
<evidence type="ECO:0000313" key="3">
    <source>
        <dbReference type="Proteomes" id="UP000011750"/>
    </source>
</evidence>
<dbReference type="InParanoid" id="M4ETW8"/>
<feature type="region of interest" description="Disordered" evidence="1">
    <location>
        <begin position="1"/>
        <end position="32"/>
    </location>
</feature>
<dbReference type="Gramene" id="Bra032250.1">
    <property type="protein sequence ID" value="Bra032250.1-P"/>
    <property type="gene ID" value="Bra032250"/>
</dbReference>
<feature type="region of interest" description="Disordered" evidence="1">
    <location>
        <begin position="465"/>
        <end position="566"/>
    </location>
</feature>
<reference evidence="2 3" key="1">
    <citation type="journal article" date="2011" name="Nat. Genet.">
        <title>The genome of the mesopolyploid crop species Brassica rapa.</title>
        <authorList>
            <consortium name="Brassica rapa Genome Sequencing Project Consortium"/>
            <person name="Wang X."/>
            <person name="Wang H."/>
            <person name="Wang J."/>
            <person name="Sun R."/>
            <person name="Wu J."/>
            <person name="Liu S."/>
            <person name="Bai Y."/>
            <person name="Mun J.H."/>
            <person name="Bancroft I."/>
            <person name="Cheng F."/>
            <person name="Huang S."/>
            <person name="Li X."/>
            <person name="Hua W."/>
            <person name="Wang J."/>
            <person name="Wang X."/>
            <person name="Freeling M."/>
            <person name="Pires J.C."/>
            <person name="Paterson A.H."/>
            <person name="Chalhoub B."/>
            <person name="Wang B."/>
            <person name="Hayward A."/>
            <person name="Sharpe A.G."/>
            <person name="Park B.S."/>
            <person name="Weisshaar B."/>
            <person name="Liu B."/>
            <person name="Li B."/>
            <person name="Liu B."/>
            <person name="Tong C."/>
            <person name="Song C."/>
            <person name="Duran C."/>
            <person name="Peng C."/>
            <person name="Geng C."/>
            <person name="Koh C."/>
            <person name="Lin C."/>
            <person name="Edwards D."/>
            <person name="Mu D."/>
            <person name="Shen D."/>
            <person name="Soumpourou E."/>
            <person name="Li F."/>
            <person name="Fraser F."/>
            <person name="Conant G."/>
            <person name="Lassalle G."/>
            <person name="King G.J."/>
            <person name="Bonnema G."/>
            <person name="Tang H."/>
            <person name="Wang H."/>
            <person name="Belcram H."/>
            <person name="Zhou H."/>
            <person name="Hirakawa H."/>
            <person name="Abe H."/>
            <person name="Guo H."/>
            <person name="Wang H."/>
            <person name="Jin H."/>
            <person name="Parkin I.A."/>
            <person name="Batley J."/>
            <person name="Kim J.S."/>
            <person name="Just J."/>
            <person name="Li J."/>
            <person name="Xu J."/>
            <person name="Deng J."/>
            <person name="Kim J.A."/>
            <person name="Li J."/>
            <person name="Yu J."/>
            <person name="Meng J."/>
            <person name="Wang J."/>
            <person name="Min J."/>
            <person name="Poulain J."/>
            <person name="Wang J."/>
            <person name="Hatakeyama K."/>
            <person name="Wu K."/>
            <person name="Wang L."/>
            <person name="Fang L."/>
            <person name="Trick M."/>
            <person name="Links M.G."/>
            <person name="Zhao M."/>
            <person name="Jin M."/>
            <person name="Ramchiary N."/>
            <person name="Drou N."/>
            <person name="Berkman P.J."/>
            <person name="Cai Q."/>
            <person name="Huang Q."/>
            <person name="Li R."/>
            <person name="Tabata S."/>
            <person name="Cheng S."/>
            <person name="Zhang S."/>
            <person name="Zhang S."/>
            <person name="Huang S."/>
            <person name="Sato S."/>
            <person name="Sun S."/>
            <person name="Kwon S.J."/>
            <person name="Choi S.R."/>
            <person name="Lee T.H."/>
            <person name="Fan W."/>
            <person name="Zhao X."/>
            <person name="Tan X."/>
            <person name="Xu X."/>
            <person name="Wang Y."/>
            <person name="Qiu Y."/>
            <person name="Yin Y."/>
            <person name="Li Y."/>
            <person name="Du Y."/>
            <person name="Liao Y."/>
            <person name="Lim Y."/>
            <person name="Narusaka Y."/>
            <person name="Wang Y."/>
            <person name="Wang Z."/>
            <person name="Li Z."/>
            <person name="Wang Z."/>
            <person name="Xiong Z."/>
            <person name="Zhang Z."/>
        </authorList>
    </citation>
    <scope>NUCLEOTIDE SEQUENCE [LARGE SCALE GENOMIC DNA]</scope>
    <source>
        <strain evidence="2 3">cv. Chiifu-401-42</strain>
    </source>
</reference>